<keyword evidence="1" id="KW-1133">Transmembrane helix</keyword>
<feature type="transmembrane region" description="Helical" evidence="1">
    <location>
        <begin position="71"/>
        <end position="90"/>
    </location>
</feature>
<evidence type="ECO:0000256" key="1">
    <source>
        <dbReference type="SAM" id="Phobius"/>
    </source>
</evidence>
<reference evidence="2 3" key="1">
    <citation type="journal article" date="2018" name="Nat. Biotechnol.">
        <title>A standardized bacterial taxonomy based on genome phylogeny substantially revises the tree of life.</title>
        <authorList>
            <person name="Parks D.H."/>
            <person name="Chuvochina M."/>
            <person name="Waite D.W."/>
            <person name="Rinke C."/>
            <person name="Skarshewski A."/>
            <person name="Chaumeil P.A."/>
            <person name="Hugenholtz P."/>
        </authorList>
    </citation>
    <scope>NUCLEOTIDE SEQUENCE [LARGE SCALE GENOMIC DNA]</scope>
    <source>
        <strain evidence="2">UBA9380</strain>
    </source>
</reference>
<name>A0A352ISE6_9GAMM</name>
<protein>
    <recommendedName>
        <fullName evidence="4">O-antigen ligase domain-containing protein</fullName>
    </recommendedName>
</protein>
<dbReference type="AlphaFoldDB" id="A0A352ISE6"/>
<comment type="caution">
    <text evidence="2">The sequence shown here is derived from an EMBL/GenBank/DDBJ whole genome shotgun (WGS) entry which is preliminary data.</text>
</comment>
<organism evidence="2 3">
    <name type="scientific">Marinobacter adhaerens</name>
    <dbReference type="NCBI Taxonomy" id="1033846"/>
    <lineage>
        <taxon>Bacteria</taxon>
        <taxon>Pseudomonadati</taxon>
        <taxon>Pseudomonadota</taxon>
        <taxon>Gammaproteobacteria</taxon>
        <taxon>Pseudomonadales</taxon>
        <taxon>Marinobacteraceae</taxon>
        <taxon>Marinobacter</taxon>
    </lineage>
</organism>
<dbReference type="EMBL" id="DNNA01000142">
    <property type="protein sequence ID" value="HBC34379.1"/>
    <property type="molecule type" value="Genomic_DNA"/>
</dbReference>
<evidence type="ECO:0008006" key="4">
    <source>
        <dbReference type="Google" id="ProtNLM"/>
    </source>
</evidence>
<feature type="transmembrane region" description="Helical" evidence="1">
    <location>
        <begin position="39"/>
        <end position="59"/>
    </location>
</feature>
<keyword evidence="1" id="KW-0812">Transmembrane</keyword>
<feature type="transmembrane region" description="Helical" evidence="1">
    <location>
        <begin position="223"/>
        <end position="242"/>
    </location>
</feature>
<feature type="transmembrane region" description="Helical" evidence="1">
    <location>
        <begin position="102"/>
        <end position="118"/>
    </location>
</feature>
<feature type="transmembrane region" description="Helical" evidence="1">
    <location>
        <begin position="130"/>
        <end position="151"/>
    </location>
</feature>
<feature type="non-terminal residue" evidence="2">
    <location>
        <position position="1"/>
    </location>
</feature>
<keyword evidence="1" id="KW-0472">Membrane</keyword>
<feature type="transmembrane region" description="Helical" evidence="1">
    <location>
        <begin position="12"/>
        <end position="33"/>
    </location>
</feature>
<feature type="transmembrane region" description="Helical" evidence="1">
    <location>
        <begin position="199"/>
        <end position="217"/>
    </location>
</feature>
<accession>A0A352ISE6</accession>
<proteinExistence type="predicted"/>
<sequence length="280" mass="30780">TRSHAERRLFGLFFCFLFVIAVALSLFGSLLPFPSGGFSIQRSFLCVLIVLLGVLGAWAFLTTPGFIEENLWPLTMVLSIGGLIFAHAFISNSHFRWIEPGLYVGFLGCIVLFGGLLGKSLSLKSLLEPMSVILGACVALYGAMSLNYYGFSLSDRDVKIADHLPWGFVNIRYWSQVATWLLPLLPLALINGLARRSRLWVLLVVLGGAIWIWMILLSSARGTVVSLLVGTVCAFVIFRHAVLPWLKLFGLLLLCGGIFWLVLSGLMPALLGVSFEGREL</sequence>
<dbReference type="Proteomes" id="UP000263489">
    <property type="component" value="Unassembled WGS sequence"/>
</dbReference>
<feature type="transmembrane region" description="Helical" evidence="1">
    <location>
        <begin position="249"/>
        <end position="271"/>
    </location>
</feature>
<feature type="non-terminal residue" evidence="2">
    <location>
        <position position="280"/>
    </location>
</feature>
<evidence type="ECO:0000313" key="2">
    <source>
        <dbReference type="EMBL" id="HBC34379.1"/>
    </source>
</evidence>
<evidence type="ECO:0000313" key="3">
    <source>
        <dbReference type="Proteomes" id="UP000263489"/>
    </source>
</evidence>
<gene>
    <name evidence="2" type="ORF">DC045_08695</name>
</gene>
<feature type="transmembrane region" description="Helical" evidence="1">
    <location>
        <begin position="171"/>
        <end position="192"/>
    </location>
</feature>